<dbReference type="InterPro" id="IPR011991">
    <property type="entry name" value="ArsR-like_HTH"/>
</dbReference>
<proteinExistence type="predicted"/>
<protein>
    <submittedName>
        <fullName evidence="2">Winged helix-turn-helix transcriptional regulator</fullName>
    </submittedName>
</protein>
<comment type="caution">
    <text evidence="2">The sequence shown here is derived from an EMBL/GenBank/DDBJ whole genome shotgun (WGS) entry which is preliminary data.</text>
</comment>
<dbReference type="InterPro" id="IPR000835">
    <property type="entry name" value="HTH_MarR-typ"/>
</dbReference>
<dbReference type="SMART" id="SM00347">
    <property type="entry name" value="HTH_MARR"/>
    <property type="match status" value="1"/>
</dbReference>
<dbReference type="SUPFAM" id="SSF46785">
    <property type="entry name" value="Winged helix' DNA-binding domain"/>
    <property type="match status" value="1"/>
</dbReference>
<dbReference type="InterPro" id="IPR036388">
    <property type="entry name" value="WH-like_DNA-bd_sf"/>
</dbReference>
<accession>A0ABR9MZV7</accession>
<dbReference type="InterPro" id="IPR036390">
    <property type="entry name" value="WH_DNA-bd_sf"/>
</dbReference>
<dbReference type="Gene3D" id="1.10.10.10">
    <property type="entry name" value="Winged helix-like DNA-binding domain superfamily/Winged helix DNA-binding domain"/>
    <property type="match status" value="1"/>
</dbReference>
<organism evidence="2 3">
    <name type="scientific">Myceligenerans pegani</name>
    <dbReference type="NCBI Taxonomy" id="2776917"/>
    <lineage>
        <taxon>Bacteria</taxon>
        <taxon>Bacillati</taxon>
        <taxon>Actinomycetota</taxon>
        <taxon>Actinomycetes</taxon>
        <taxon>Micrococcales</taxon>
        <taxon>Promicromonosporaceae</taxon>
        <taxon>Myceligenerans</taxon>
    </lineage>
</organism>
<keyword evidence="3" id="KW-1185">Reference proteome</keyword>
<dbReference type="PROSITE" id="PS50995">
    <property type="entry name" value="HTH_MARR_2"/>
    <property type="match status" value="1"/>
</dbReference>
<dbReference type="PANTHER" id="PTHR33164">
    <property type="entry name" value="TRANSCRIPTIONAL REGULATOR, MARR FAMILY"/>
    <property type="match status" value="1"/>
</dbReference>
<dbReference type="CDD" id="cd00090">
    <property type="entry name" value="HTH_ARSR"/>
    <property type="match status" value="1"/>
</dbReference>
<dbReference type="PANTHER" id="PTHR33164:SF57">
    <property type="entry name" value="MARR-FAMILY TRANSCRIPTIONAL REGULATOR"/>
    <property type="match status" value="1"/>
</dbReference>
<feature type="domain" description="HTH marR-type" evidence="1">
    <location>
        <begin position="20"/>
        <end position="154"/>
    </location>
</feature>
<dbReference type="EMBL" id="JADAQT010000094">
    <property type="protein sequence ID" value="MBE1876919.1"/>
    <property type="molecule type" value="Genomic_DNA"/>
</dbReference>
<gene>
    <name evidence="2" type="ORF">IHE71_14585</name>
</gene>
<evidence type="ECO:0000259" key="1">
    <source>
        <dbReference type="PROSITE" id="PS50995"/>
    </source>
</evidence>
<name>A0ABR9MZV7_9MICO</name>
<dbReference type="RefSeq" id="WP_192863485.1">
    <property type="nucleotide sequence ID" value="NZ_JADAQT010000094.1"/>
</dbReference>
<dbReference type="InterPro" id="IPR039422">
    <property type="entry name" value="MarR/SlyA-like"/>
</dbReference>
<dbReference type="Pfam" id="PF12802">
    <property type="entry name" value="MarR_2"/>
    <property type="match status" value="1"/>
</dbReference>
<sequence>MSDTSTTSGDDAAPDDLAPFTALEHELRLIIRRAQSAGARIARRVHPELEASAYPLLAHIAQNPGTRGSDLAAHFGVGRATVSRQLSRLVDLGLVERDTDPEDSRGQRITLTSNGAARFEEARANRIEMFAGALAHWNRKDVQLLADLLHRYSEDLVAWQALHR</sequence>
<reference evidence="2 3" key="1">
    <citation type="submission" date="2020-10" db="EMBL/GenBank/DDBJ databases">
        <title>Myceligenerans pegani sp. nov., an endophytic actinomycete isolated from Peganum harmala L. in Xinjiang, China.</title>
        <authorList>
            <person name="Xin L."/>
        </authorList>
    </citation>
    <scope>NUCLEOTIDE SEQUENCE [LARGE SCALE GENOMIC DNA]</scope>
    <source>
        <strain evidence="2 3">TRM65318</strain>
    </source>
</reference>
<evidence type="ECO:0000313" key="2">
    <source>
        <dbReference type="EMBL" id="MBE1876919.1"/>
    </source>
</evidence>
<dbReference type="Proteomes" id="UP000625527">
    <property type="component" value="Unassembled WGS sequence"/>
</dbReference>
<evidence type="ECO:0000313" key="3">
    <source>
        <dbReference type="Proteomes" id="UP000625527"/>
    </source>
</evidence>